<dbReference type="EMBL" id="QGNW01001809">
    <property type="protein sequence ID" value="RVW30140.1"/>
    <property type="molecule type" value="Genomic_DNA"/>
</dbReference>
<organism evidence="1 2">
    <name type="scientific">Vitis vinifera</name>
    <name type="common">Grape</name>
    <dbReference type="NCBI Taxonomy" id="29760"/>
    <lineage>
        <taxon>Eukaryota</taxon>
        <taxon>Viridiplantae</taxon>
        <taxon>Streptophyta</taxon>
        <taxon>Embryophyta</taxon>
        <taxon>Tracheophyta</taxon>
        <taxon>Spermatophyta</taxon>
        <taxon>Magnoliopsida</taxon>
        <taxon>eudicotyledons</taxon>
        <taxon>Gunneridae</taxon>
        <taxon>Pentapetalae</taxon>
        <taxon>rosids</taxon>
        <taxon>Vitales</taxon>
        <taxon>Vitaceae</taxon>
        <taxon>Viteae</taxon>
        <taxon>Vitis</taxon>
    </lineage>
</organism>
<gene>
    <name evidence="1" type="ORF">CK203_083226</name>
</gene>
<comment type="caution">
    <text evidence="1">The sequence shown here is derived from an EMBL/GenBank/DDBJ whole genome shotgun (WGS) entry which is preliminary data.</text>
</comment>
<dbReference type="Proteomes" id="UP000288805">
    <property type="component" value="Unassembled WGS sequence"/>
</dbReference>
<evidence type="ECO:0000313" key="2">
    <source>
        <dbReference type="Proteomes" id="UP000288805"/>
    </source>
</evidence>
<accession>A0A438D3T4</accession>
<protein>
    <submittedName>
        <fullName evidence="1">Uncharacterized protein</fullName>
    </submittedName>
</protein>
<sequence>MSIDEDVSSRRIDSLIPWREQDVGLLAEDKGNVYRPLCIISDEGLVVEALENNPKVAKITTLEASGEERASEEKSLSNLSYQKFISFSKFMGMPMDGNEKEIASLLRKMETKKQCRAQVAKRRPPSTPHLGLGVPLSEEWMRQY</sequence>
<name>A0A438D3T4_VITVI</name>
<proteinExistence type="predicted"/>
<evidence type="ECO:0000313" key="1">
    <source>
        <dbReference type="EMBL" id="RVW30140.1"/>
    </source>
</evidence>
<dbReference type="AlphaFoldDB" id="A0A438D3T4"/>
<reference evidence="1 2" key="1">
    <citation type="journal article" date="2018" name="PLoS Genet.">
        <title>Population sequencing reveals clonal diversity and ancestral inbreeding in the grapevine cultivar Chardonnay.</title>
        <authorList>
            <person name="Roach M.J."/>
            <person name="Johnson D.L."/>
            <person name="Bohlmann J."/>
            <person name="van Vuuren H.J."/>
            <person name="Jones S.J."/>
            <person name="Pretorius I.S."/>
            <person name="Schmidt S.A."/>
            <person name="Borneman A.R."/>
        </authorList>
    </citation>
    <scope>NUCLEOTIDE SEQUENCE [LARGE SCALE GENOMIC DNA]</scope>
    <source>
        <strain evidence="2">cv. Chardonnay</strain>
        <tissue evidence="1">Leaf</tissue>
    </source>
</reference>